<evidence type="ECO:0000313" key="1">
    <source>
        <dbReference type="EMBL" id="KAJ2979747.1"/>
    </source>
</evidence>
<protein>
    <submittedName>
        <fullName evidence="1">Uncharacterized protein</fullName>
    </submittedName>
</protein>
<name>A0ACC1NKA0_9HYPO</name>
<organism evidence="1 2">
    <name type="scientific">Zarea fungicola</name>
    <dbReference type="NCBI Taxonomy" id="93591"/>
    <lineage>
        <taxon>Eukaryota</taxon>
        <taxon>Fungi</taxon>
        <taxon>Dikarya</taxon>
        <taxon>Ascomycota</taxon>
        <taxon>Pezizomycotina</taxon>
        <taxon>Sordariomycetes</taxon>
        <taxon>Hypocreomycetidae</taxon>
        <taxon>Hypocreales</taxon>
        <taxon>Cordycipitaceae</taxon>
        <taxon>Zarea</taxon>
    </lineage>
</organism>
<sequence>MRADDFLKSAENGQIVINCHQLLLRIAYIYVYDGSSNAGVFSSIDDLHKHGWSFGGGDLRFNRYEPLDTSARFYRLPDLQDLPDTTGDMGKPRQKGTGHFNKLPRWAHLVTKTHQRQPTLSVTDMTQIATSTLQQATLRLRQDNPQLHIEPYSATQALFWLKEMNMFSSRKSSFEWVWNPPHPFGASVALGEYDMWAWEAHYSSQLWVSSASEPSQLEPDLDGTRPSEVTGCGWPEGAGVVVEAWGSGWDPEVGSTEEIAFLTGVALKESEGLFDDGSITNYAMRSHILTEVLRAAFVADADRDESVKKLSNPVVNGGRLADDATATEWIRHALKIAEEYAHKSRGLRPENKEQWVELFQQMLNENGQLFGRWKPNKRHNESREFMFRLQPPQ</sequence>
<dbReference type="EMBL" id="JANJQO010000255">
    <property type="protein sequence ID" value="KAJ2979747.1"/>
    <property type="molecule type" value="Genomic_DNA"/>
</dbReference>
<reference evidence="1" key="1">
    <citation type="submission" date="2022-08" db="EMBL/GenBank/DDBJ databases">
        <title>Genome Sequence of Lecanicillium fungicola.</title>
        <authorList>
            <person name="Buettner E."/>
        </authorList>
    </citation>
    <scope>NUCLEOTIDE SEQUENCE</scope>
    <source>
        <strain evidence="1">Babe33</strain>
    </source>
</reference>
<proteinExistence type="predicted"/>
<gene>
    <name evidence="1" type="ORF">NQ176_g3061</name>
</gene>
<comment type="caution">
    <text evidence="1">The sequence shown here is derived from an EMBL/GenBank/DDBJ whole genome shotgun (WGS) entry which is preliminary data.</text>
</comment>
<keyword evidence="2" id="KW-1185">Reference proteome</keyword>
<evidence type="ECO:0000313" key="2">
    <source>
        <dbReference type="Proteomes" id="UP001143910"/>
    </source>
</evidence>
<accession>A0ACC1NKA0</accession>
<dbReference type="Proteomes" id="UP001143910">
    <property type="component" value="Unassembled WGS sequence"/>
</dbReference>